<evidence type="ECO:0000313" key="3">
    <source>
        <dbReference type="Proteomes" id="UP000828390"/>
    </source>
</evidence>
<organism evidence="2 3">
    <name type="scientific">Dreissena polymorpha</name>
    <name type="common">Zebra mussel</name>
    <name type="synonym">Mytilus polymorpha</name>
    <dbReference type="NCBI Taxonomy" id="45954"/>
    <lineage>
        <taxon>Eukaryota</taxon>
        <taxon>Metazoa</taxon>
        <taxon>Spiralia</taxon>
        <taxon>Lophotrochozoa</taxon>
        <taxon>Mollusca</taxon>
        <taxon>Bivalvia</taxon>
        <taxon>Autobranchia</taxon>
        <taxon>Heteroconchia</taxon>
        <taxon>Euheterodonta</taxon>
        <taxon>Imparidentia</taxon>
        <taxon>Neoheterodontei</taxon>
        <taxon>Myida</taxon>
        <taxon>Dreissenoidea</taxon>
        <taxon>Dreissenidae</taxon>
        <taxon>Dreissena</taxon>
    </lineage>
</organism>
<comment type="caution">
    <text evidence="2">The sequence shown here is derived from an EMBL/GenBank/DDBJ whole genome shotgun (WGS) entry which is preliminary data.</text>
</comment>
<dbReference type="Proteomes" id="UP000828390">
    <property type="component" value="Unassembled WGS sequence"/>
</dbReference>
<dbReference type="EMBL" id="JAIWYP010000003">
    <property type="protein sequence ID" value="KAH3857407.1"/>
    <property type="molecule type" value="Genomic_DNA"/>
</dbReference>
<gene>
    <name evidence="2" type="ORF">DPMN_100014</name>
</gene>
<accession>A0A9D4LEZ9</accession>
<protein>
    <submittedName>
        <fullName evidence="2">Uncharacterized protein</fullName>
    </submittedName>
</protein>
<dbReference type="AlphaFoldDB" id="A0A9D4LEZ9"/>
<name>A0A9D4LEZ9_DREPO</name>
<keyword evidence="3" id="KW-1185">Reference proteome</keyword>
<evidence type="ECO:0000313" key="2">
    <source>
        <dbReference type="EMBL" id="KAH3857407.1"/>
    </source>
</evidence>
<feature type="region of interest" description="Disordered" evidence="1">
    <location>
        <begin position="24"/>
        <end position="45"/>
    </location>
</feature>
<reference evidence="2" key="1">
    <citation type="journal article" date="2019" name="bioRxiv">
        <title>The Genome of the Zebra Mussel, Dreissena polymorpha: A Resource for Invasive Species Research.</title>
        <authorList>
            <person name="McCartney M.A."/>
            <person name="Auch B."/>
            <person name="Kono T."/>
            <person name="Mallez S."/>
            <person name="Zhang Y."/>
            <person name="Obille A."/>
            <person name="Becker A."/>
            <person name="Abrahante J.E."/>
            <person name="Garbe J."/>
            <person name="Badalamenti J.P."/>
            <person name="Herman A."/>
            <person name="Mangelson H."/>
            <person name="Liachko I."/>
            <person name="Sullivan S."/>
            <person name="Sone E.D."/>
            <person name="Koren S."/>
            <person name="Silverstein K.A.T."/>
            <person name="Beckman K.B."/>
            <person name="Gohl D.M."/>
        </authorList>
    </citation>
    <scope>NUCLEOTIDE SEQUENCE</scope>
    <source>
        <strain evidence="2">Duluth1</strain>
        <tissue evidence="2">Whole animal</tissue>
    </source>
</reference>
<proteinExistence type="predicted"/>
<sequence>MDRHVPTCESQVTLSSEEVVSITEKYTRQRGSHKTYPQKTRPTTCASRESLGAHFRMYV</sequence>
<evidence type="ECO:0000256" key="1">
    <source>
        <dbReference type="SAM" id="MobiDB-lite"/>
    </source>
</evidence>
<feature type="compositionally biased region" description="Polar residues" evidence="1">
    <location>
        <begin position="35"/>
        <end position="45"/>
    </location>
</feature>
<reference evidence="2" key="2">
    <citation type="submission" date="2020-11" db="EMBL/GenBank/DDBJ databases">
        <authorList>
            <person name="McCartney M.A."/>
            <person name="Auch B."/>
            <person name="Kono T."/>
            <person name="Mallez S."/>
            <person name="Becker A."/>
            <person name="Gohl D.M."/>
            <person name="Silverstein K.A.T."/>
            <person name="Koren S."/>
            <person name="Bechman K.B."/>
            <person name="Herman A."/>
            <person name="Abrahante J.E."/>
            <person name="Garbe J."/>
        </authorList>
    </citation>
    <scope>NUCLEOTIDE SEQUENCE</scope>
    <source>
        <strain evidence="2">Duluth1</strain>
        <tissue evidence="2">Whole animal</tissue>
    </source>
</reference>